<accession>A0AB39T1D7</accession>
<dbReference type="RefSeq" id="WP_369144384.1">
    <property type="nucleotide sequence ID" value="NZ_CP163444.1"/>
</dbReference>
<proteinExistence type="predicted"/>
<protein>
    <submittedName>
        <fullName evidence="1">Uncharacterized protein</fullName>
    </submittedName>
</protein>
<dbReference type="AlphaFoldDB" id="A0AB39T1D7"/>
<evidence type="ECO:0000313" key="1">
    <source>
        <dbReference type="EMBL" id="XDQ71705.1"/>
    </source>
</evidence>
<organism evidence="1">
    <name type="scientific">Streptomyces sp. R44</name>
    <dbReference type="NCBI Taxonomy" id="3238633"/>
    <lineage>
        <taxon>Bacteria</taxon>
        <taxon>Bacillati</taxon>
        <taxon>Actinomycetota</taxon>
        <taxon>Actinomycetes</taxon>
        <taxon>Kitasatosporales</taxon>
        <taxon>Streptomycetaceae</taxon>
        <taxon>Streptomyces</taxon>
    </lineage>
</organism>
<sequence length="177" mass="19366">MASYDSARTKAFTHATTTTLTGVPLDVSDDHPLRRLGQVPIQPIVCVTDPCPDEDRPILWVNESALRSRTATGRHTTDGDEIYEFAVATDAIVVVESFRRVRASDSTALHAPTAAPPFIVRHRPNAARSTTKDHPCHGGDSPTLRADPGCNDIEITENGVTYCFVESSEHYCIYVLC</sequence>
<dbReference type="EMBL" id="CP163444">
    <property type="protein sequence ID" value="XDQ71705.1"/>
    <property type="molecule type" value="Genomic_DNA"/>
</dbReference>
<name>A0AB39T1D7_9ACTN</name>
<reference evidence="1" key="1">
    <citation type="submission" date="2024-07" db="EMBL/GenBank/DDBJ databases">
        <authorList>
            <person name="Yu S.T."/>
        </authorList>
    </citation>
    <scope>NUCLEOTIDE SEQUENCE</scope>
    <source>
        <strain evidence="1">R44</strain>
    </source>
</reference>
<gene>
    <name evidence="1" type="ORF">AB5J54_14770</name>
</gene>